<proteinExistence type="predicted"/>
<keyword evidence="2" id="KW-1185">Reference proteome</keyword>
<name>A0ABW3SC59_9BACL</name>
<dbReference type="Gene3D" id="1.10.10.1150">
    <property type="entry name" value="Coenzyme PQQ synthesis protein D (PqqD)"/>
    <property type="match status" value="1"/>
</dbReference>
<dbReference type="InterPro" id="IPR041881">
    <property type="entry name" value="PqqD_sf"/>
</dbReference>
<organism evidence="1 2">
    <name type="scientific">Paenibacillus timonensis</name>
    <dbReference type="NCBI Taxonomy" id="225915"/>
    <lineage>
        <taxon>Bacteria</taxon>
        <taxon>Bacillati</taxon>
        <taxon>Bacillota</taxon>
        <taxon>Bacilli</taxon>
        <taxon>Bacillales</taxon>
        <taxon>Paenibacillaceae</taxon>
        <taxon>Paenibacillus</taxon>
    </lineage>
</organism>
<comment type="caution">
    <text evidence="1">The sequence shown here is derived from an EMBL/GenBank/DDBJ whole genome shotgun (WGS) entry which is preliminary data.</text>
</comment>
<dbReference type="NCBIfam" id="NF033536">
    <property type="entry name" value="lasso_PqqD_Bac"/>
    <property type="match status" value="1"/>
</dbReference>
<accession>A0ABW3SC59</accession>
<protein>
    <submittedName>
        <fullName evidence="1">Lasso peptide biosynthesis PqqD family chaperone</fullName>
    </submittedName>
</protein>
<evidence type="ECO:0000313" key="2">
    <source>
        <dbReference type="Proteomes" id="UP001597211"/>
    </source>
</evidence>
<gene>
    <name evidence="1" type="ORF">ACFQ2Z_10530</name>
</gene>
<dbReference type="EMBL" id="JBHTKZ010000016">
    <property type="protein sequence ID" value="MFD1181795.1"/>
    <property type="molecule type" value="Genomic_DNA"/>
</dbReference>
<reference evidence="2" key="1">
    <citation type="journal article" date="2019" name="Int. J. Syst. Evol. Microbiol.">
        <title>The Global Catalogue of Microorganisms (GCM) 10K type strain sequencing project: providing services to taxonomists for standard genome sequencing and annotation.</title>
        <authorList>
            <consortium name="The Broad Institute Genomics Platform"/>
            <consortium name="The Broad Institute Genome Sequencing Center for Infectious Disease"/>
            <person name="Wu L."/>
            <person name="Ma J."/>
        </authorList>
    </citation>
    <scope>NUCLEOTIDE SEQUENCE [LARGE SCALE GENOMIC DNA]</scope>
    <source>
        <strain evidence="2">CCUG 48216</strain>
    </source>
</reference>
<dbReference type="RefSeq" id="WP_240268835.1">
    <property type="nucleotide sequence ID" value="NZ_JAKSXN010000016.1"/>
</dbReference>
<dbReference type="Proteomes" id="UP001597211">
    <property type="component" value="Unassembled WGS sequence"/>
</dbReference>
<dbReference type="Pfam" id="PF05402">
    <property type="entry name" value="PqqD"/>
    <property type="match status" value="1"/>
</dbReference>
<dbReference type="InterPro" id="IPR008792">
    <property type="entry name" value="PQQD"/>
</dbReference>
<evidence type="ECO:0000313" key="1">
    <source>
        <dbReference type="EMBL" id="MFD1181795.1"/>
    </source>
</evidence>
<sequence>MGNDLMAKGNTIFQRSGYLVSDMDGDKVMMGIDTGKYYNLGKVGGRIWELVSTPVTVTQLVDALASEYDIDRELCEEQVISFLTRLSQENLIHIEEASV</sequence>